<dbReference type="RefSeq" id="XP_028472533.1">
    <property type="nucleotide sequence ID" value="XM_028619037.1"/>
</dbReference>
<dbReference type="InterPro" id="IPR002889">
    <property type="entry name" value="WSC_carb-bd"/>
</dbReference>
<sequence length="131" mass="13508">MLAAVLLALASASLVTAAPAGDVVVSRDLWHDENWLGCIKPSSAFSQQGSASILMTPETCSTTCGDKNYNFAMLSSSLLGGVCSCAQDFNSGDSVSALLYCTTPCPGNPLESCGNALGSYDVYLTPVITID</sequence>
<feature type="domain" description="WSC" evidence="2">
    <location>
        <begin position="32"/>
        <end position="126"/>
    </location>
</feature>
<dbReference type="Proteomes" id="UP000279236">
    <property type="component" value="Unassembled WGS sequence"/>
</dbReference>
<keyword evidence="4" id="KW-1185">Reference proteome</keyword>
<feature type="chain" id="PRO_5019038167" description="WSC domain-containing protein" evidence="1">
    <location>
        <begin position="18"/>
        <end position="131"/>
    </location>
</feature>
<evidence type="ECO:0000313" key="3">
    <source>
        <dbReference type="EMBL" id="RSH77386.1"/>
    </source>
</evidence>
<dbReference type="SMART" id="SM00321">
    <property type="entry name" value="WSC"/>
    <property type="match status" value="1"/>
</dbReference>
<dbReference type="PROSITE" id="PS51212">
    <property type="entry name" value="WSC"/>
    <property type="match status" value="1"/>
</dbReference>
<evidence type="ECO:0000259" key="2">
    <source>
        <dbReference type="PROSITE" id="PS51212"/>
    </source>
</evidence>
<protein>
    <recommendedName>
        <fullName evidence="2">WSC domain-containing protein</fullName>
    </recommendedName>
</protein>
<keyword evidence="1" id="KW-0732">Signal</keyword>
<reference evidence="3 4" key="1">
    <citation type="submission" date="2018-11" db="EMBL/GenBank/DDBJ databases">
        <title>Genome sequence of Apiotrichum porosum DSM 27194.</title>
        <authorList>
            <person name="Aliyu H."/>
            <person name="Gorte O."/>
            <person name="Ochsenreither K."/>
        </authorList>
    </citation>
    <scope>NUCLEOTIDE SEQUENCE [LARGE SCALE GENOMIC DNA]</scope>
    <source>
        <strain evidence="3 4">DSM 27194</strain>
    </source>
</reference>
<evidence type="ECO:0000256" key="1">
    <source>
        <dbReference type="SAM" id="SignalP"/>
    </source>
</evidence>
<dbReference type="AlphaFoldDB" id="A0A427XEX9"/>
<organism evidence="3 4">
    <name type="scientific">Apiotrichum porosum</name>
    <dbReference type="NCBI Taxonomy" id="105984"/>
    <lineage>
        <taxon>Eukaryota</taxon>
        <taxon>Fungi</taxon>
        <taxon>Dikarya</taxon>
        <taxon>Basidiomycota</taxon>
        <taxon>Agaricomycotina</taxon>
        <taxon>Tremellomycetes</taxon>
        <taxon>Trichosporonales</taxon>
        <taxon>Trichosporonaceae</taxon>
        <taxon>Apiotrichum</taxon>
    </lineage>
</organism>
<name>A0A427XEX9_9TREE</name>
<dbReference type="Pfam" id="PF01822">
    <property type="entry name" value="WSC"/>
    <property type="match status" value="1"/>
</dbReference>
<proteinExistence type="predicted"/>
<feature type="signal peptide" evidence="1">
    <location>
        <begin position="1"/>
        <end position="17"/>
    </location>
</feature>
<dbReference type="OrthoDB" id="2019572at2759"/>
<comment type="caution">
    <text evidence="3">The sequence shown here is derived from an EMBL/GenBank/DDBJ whole genome shotgun (WGS) entry which is preliminary data.</text>
</comment>
<evidence type="ECO:0000313" key="4">
    <source>
        <dbReference type="Proteomes" id="UP000279236"/>
    </source>
</evidence>
<dbReference type="EMBL" id="RSCE01000016">
    <property type="protein sequence ID" value="RSH77386.1"/>
    <property type="molecule type" value="Genomic_DNA"/>
</dbReference>
<dbReference type="GeneID" id="39587890"/>
<gene>
    <name evidence="3" type="ORF">EHS24_003347</name>
</gene>
<accession>A0A427XEX9</accession>